<dbReference type="Proteomes" id="UP001519325">
    <property type="component" value="Unassembled WGS sequence"/>
</dbReference>
<sequence length="73" mass="7589">MSEGVYLPTPSAAPTAVPGRPAAQTPSSRGMRSGGGTRPAEPNRYSLADLSTLVTSKILQSRLAPRLGEVSHE</sequence>
<evidence type="ECO:0000313" key="3">
    <source>
        <dbReference type="Proteomes" id="UP001519325"/>
    </source>
</evidence>
<name>A0ABS4QHC3_9NOCA</name>
<gene>
    <name evidence="2" type="ORF">BJ987_003983</name>
</gene>
<dbReference type="RefSeq" id="WP_209892144.1">
    <property type="nucleotide sequence ID" value="NZ_JAGGMR010000001.1"/>
</dbReference>
<keyword evidence="3" id="KW-1185">Reference proteome</keyword>
<organism evidence="2 3">
    <name type="scientific">Nocardia goodfellowii</name>
    <dbReference type="NCBI Taxonomy" id="882446"/>
    <lineage>
        <taxon>Bacteria</taxon>
        <taxon>Bacillati</taxon>
        <taxon>Actinomycetota</taxon>
        <taxon>Actinomycetes</taxon>
        <taxon>Mycobacteriales</taxon>
        <taxon>Nocardiaceae</taxon>
        <taxon>Nocardia</taxon>
    </lineage>
</organism>
<reference evidence="2 3" key="1">
    <citation type="submission" date="2021-03" db="EMBL/GenBank/DDBJ databases">
        <title>Sequencing the genomes of 1000 actinobacteria strains.</title>
        <authorList>
            <person name="Klenk H.-P."/>
        </authorList>
    </citation>
    <scope>NUCLEOTIDE SEQUENCE [LARGE SCALE GENOMIC DNA]</scope>
    <source>
        <strain evidence="2 3">DSM 45516</strain>
    </source>
</reference>
<accession>A0ABS4QHC3</accession>
<comment type="caution">
    <text evidence="2">The sequence shown here is derived from an EMBL/GenBank/DDBJ whole genome shotgun (WGS) entry which is preliminary data.</text>
</comment>
<dbReference type="EMBL" id="JAGGMR010000001">
    <property type="protein sequence ID" value="MBP2191082.1"/>
    <property type="molecule type" value="Genomic_DNA"/>
</dbReference>
<evidence type="ECO:0000313" key="2">
    <source>
        <dbReference type="EMBL" id="MBP2191082.1"/>
    </source>
</evidence>
<protein>
    <submittedName>
        <fullName evidence="2">Uncharacterized protein</fullName>
    </submittedName>
</protein>
<evidence type="ECO:0000256" key="1">
    <source>
        <dbReference type="SAM" id="MobiDB-lite"/>
    </source>
</evidence>
<feature type="region of interest" description="Disordered" evidence="1">
    <location>
        <begin position="1"/>
        <end position="46"/>
    </location>
</feature>
<proteinExistence type="predicted"/>